<gene>
    <name evidence="1" type="ORF">NS220_04910</name>
</gene>
<evidence type="ECO:0000313" key="2">
    <source>
        <dbReference type="Proteomes" id="UP000075025"/>
    </source>
</evidence>
<organism evidence="1 2">
    <name type="scientific">Microbacterium testaceum</name>
    <name type="common">Aureobacterium testaceum</name>
    <name type="synonym">Brevibacterium testaceum</name>
    <dbReference type="NCBI Taxonomy" id="2033"/>
    <lineage>
        <taxon>Bacteria</taxon>
        <taxon>Bacillati</taxon>
        <taxon>Actinomycetota</taxon>
        <taxon>Actinomycetes</taxon>
        <taxon>Micrococcales</taxon>
        <taxon>Microbacteriaceae</taxon>
        <taxon>Microbacterium</taxon>
    </lineage>
</organism>
<dbReference type="RefSeq" id="WP_058622973.1">
    <property type="nucleotide sequence ID" value="NZ_LDRT01000027.1"/>
</dbReference>
<protein>
    <submittedName>
        <fullName evidence="1">Uncharacterized protein</fullName>
    </submittedName>
</protein>
<dbReference type="OrthoDB" id="3249195at2"/>
<dbReference type="AlphaFoldDB" id="A0A147EZF2"/>
<accession>A0A147EZF2</accession>
<proteinExistence type="predicted"/>
<dbReference type="PATRIC" id="fig|2033.6.peg.1908"/>
<evidence type="ECO:0000313" key="1">
    <source>
        <dbReference type="EMBL" id="KTR95628.1"/>
    </source>
</evidence>
<comment type="caution">
    <text evidence="1">The sequence shown here is derived from an EMBL/GenBank/DDBJ whole genome shotgun (WGS) entry which is preliminary data.</text>
</comment>
<reference evidence="1 2" key="1">
    <citation type="journal article" date="2016" name="Front. Microbiol.">
        <title>Genomic Resource of Rice Seed Associated Bacteria.</title>
        <authorList>
            <person name="Midha S."/>
            <person name="Bansal K."/>
            <person name="Sharma S."/>
            <person name="Kumar N."/>
            <person name="Patil P.P."/>
            <person name="Chaudhry V."/>
            <person name="Patil P.B."/>
        </authorList>
    </citation>
    <scope>NUCLEOTIDE SEQUENCE [LARGE SCALE GENOMIC DNA]</scope>
    <source>
        <strain evidence="1 2">NS220</strain>
    </source>
</reference>
<name>A0A147EZF2_MICTE</name>
<dbReference type="EMBL" id="LDRT01000027">
    <property type="protein sequence ID" value="KTR95628.1"/>
    <property type="molecule type" value="Genomic_DNA"/>
</dbReference>
<sequence length="390" mass="43439">MSYDLVVFLKEDPASRLSDLIAAEADLAVETDGAGLVVKRGRGLYCCSIGEAVPVDEEDLPDELSSLSPPVCFQMDISVEGSARAAIERTRKLVRHIARSLDAVSWDQQTGAWFPRPAHSRAARVPAPPVDLVKLDWYTAQCDGVAEAYLDTSRRHLPVALPRRFGPHEPYTYRLERDGDDRFIREAADDHMLFFDSAAPVDAGSISRRDERGTRVCISILAASLHDEITRLAVRAFFVDLARQLDCFFASAQVIRNVSVGGWPLPEGRATDMEYSTFWRDGWMGLPPHPVWWTYFGSHYAQLIDPRTVGVTHHGSFAFMELSTPPADRDALAANLPRRGLLRRRARWIDPALQMKALVSDPNVSPPRAERARVVPDQLGVKVAAPGYRI</sequence>
<dbReference type="Proteomes" id="UP000075025">
    <property type="component" value="Unassembled WGS sequence"/>
</dbReference>